<keyword evidence="5 6" id="KW-0342">GTP-binding</keyword>
<organism evidence="8 9">
    <name type="scientific">Enterococcus asini</name>
    <dbReference type="NCBI Taxonomy" id="57732"/>
    <lineage>
        <taxon>Bacteria</taxon>
        <taxon>Bacillati</taxon>
        <taxon>Bacillota</taxon>
        <taxon>Bacilli</taxon>
        <taxon>Lactobacillales</taxon>
        <taxon>Enterococcaceae</taxon>
        <taxon>Enterococcus</taxon>
    </lineage>
</organism>
<dbReference type="InterPro" id="IPR043133">
    <property type="entry name" value="GTP-CH-I_C/QueF"/>
</dbReference>
<dbReference type="GO" id="GO:0046654">
    <property type="term" value="P:tetrahydrofolate biosynthetic process"/>
    <property type="evidence" value="ECO:0007669"/>
    <property type="project" value="UniProtKB-UniRule"/>
</dbReference>
<dbReference type="InterPro" id="IPR001474">
    <property type="entry name" value="GTP_CycHdrlase_I"/>
</dbReference>
<evidence type="ECO:0000256" key="5">
    <source>
        <dbReference type="ARBA" id="ARBA00023134"/>
    </source>
</evidence>
<comment type="similarity">
    <text evidence="6">Belongs to the GTP cyclohydrolase I family.</text>
</comment>
<evidence type="ECO:0000256" key="3">
    <source>
        <dbReference type="ARBA" id="ARBA00022563"/>
    </source>
</evidence>
<feature type="domain" description="GTP cyclohydrolase I" evidence="7">
    <location>
        <begin position="10"/>
        <end position="186"/>
    </location>
</feature>
<sequence>MLEENKQRMIENAVRDILTAVGEDPNRPGLVETPARVARMYAEVFSGLNTTFDDYKLFESTSQTEMVVVKDIHFYSMCEHHLLPFFGLVHIAYIPAEDKVIGLSKLPRLVEHCARRPSVQENLTEMIGQELAAHIPLKGVAVVIEAEHLCMAMRGVRSPQSRTKTFYYSGCFQSDRDLKTDFLQAIQG</sequence>
<dbReference type="EMBL" id="JARQBJ010000002">
    <property type="protein sequence ID" value="MDT2809998.1"/>
    <property type="molecule type" value="Genomic_DNA"/>
</dbReference>
<evidence type="ECO:0000256" key="1">
    <source>
        <dbReference type="ARBA" id="ARBA00001052"/>
    </source>
</evidence>
<gene>
    <name evidence="6 8" type="primary">folE</name>
    <name evidence="8" type="ORF">P7H43_05845</name>
</gene>
<dbReference type="GO" id="GO:0006729">
    <property type="term" value="P:tetrahydrobiopterin biosynthetic process"/>
    <property type="evidence" value="ECO:0007669"/>
    <property type="project" value="TreeGrafter"/>
</dbReference>
<evidence type="ECO:0000256" key="6">
    <source>
        <dbReference type="HAMAP-Rule" id="MF_00223"/>
    </source>
</evidence>
<comment type="catalytic activity">
    <reaction evidence="1 6">
        <text>GTP + H2O = 7,8-dihydroneopterin 3'-triphosphate + formate + H(+)</text>
        <dbReference type="Rhea" id="RHEA:17473"/>
        <dbReference type="ChEBI" id="CHEBI:15377"/>
        <dbReference type="ChEBI" id="CHEBI:15378"/>
        <dbReference type="ChEBI" id="CHEBI:15740"/>
        <dbReference type="ChEBI" id="CHEBI:37565"/>
        <dbReference type="ChEBI" id="CHEBI:58462"/>
        <dbReference type="EC" id="3.5.4.16"/>
    </reaction>
</comment>
<dbReference type="RefSeq" id="WP_278531763.1">
    <property type="nucleotide sequence ID" value="NZ_CAJJLU010000006.1"/>
</dbReference>
<keyword evidence="6" id="KW-0479">Metal-binding</keyword>
<evidence type="ECO:0000313" key="8">
    <source>
        <dbReference type="EMBL" id="MDT2809998.1"/>
    </source>
</evidence>
<proteinExistence type="inferred from homology"/>
<evidence type="ECO:0000256" key="2">
    <source>
        <dbReference type="ARBA" id="ARBA00005080"/>
    </source>
</evidence>
<dbReference type="Gene3D" id="3.30.1130.10">
    <property type="match status" value="1"/>
</dbReference>
<reference evidence="8" key="1">
    <citation type="submission" date="2023-03" db="EMBL/GenBank/DDBJ databases">
        <authorList>
            <person name="Shen W."/>
            <person name="Cai J."/>
        </authorList>
    </citation>
    <scope>NUCLEOTIDE SEQUENCE</scope>
    <source>
        <strain evidence="8">B226-2</strain>
    </source>
</reference>
<dbReference type="InterPro" id="IPR020602">
    <property type="entry name" value="GTP_CycHdrlase_I_dom"/>
</dbReference>
<dbReference type="FunFam" id="3.30.1130.10:FF:000001">
    <property type="entry name" value="GTP cyclohydrolase 1"/>
    <property type="match status" value="1"/>
</dbReference>
<dbReference type="Gene3D" id="1.10.286.10">
    <property type="match status" value="1"/>
</dbReference>
<dbReference type="GO" id="GO:0008270">
    <property type="term" value="F:zinc ion binding"/>
    <property type="evidence" value="ECO:0007669"/>
    <property type="project" value="UniProtKB-UniRule"/>
</dbReference>
<protein>
    <recommendedName>
        <fullName evidence="6">GTP cyclohydrolase 1</fullName>
        <ecNumber evidence="6">3.5.4.16</ecNumber>
    </recommendedName>
    <alternativeName>
        <fullName evidence="6">GTP cyclohydrolase I</fullName>
        <shortName evidence="6">GTP-CH-I</shortName>
    </alternativeName>
</protein>
<keyword evidence="6" id="KW-0547">Nucleotide-binding</keyword>
<comment type="subunit">
    <text evidence="6">Homopolymer.</text>
</comment>
<dbReference type="NCBIfam" id="NF006825">
    <property type="entry name" value="PRK09347.1-2"/>
    <property type="match status" value="1"/>
</dbReference>
<dbReference type="SUPFAM" id="SSF55620">
    <property type="entry name" value="Tetrahydrobiopterin biosynthesis enzymes-like"/>
    <property type="match status" value="1"/>
</dbReference>
<dbReference type="EC" id="3.5.4.16" evidence="6"/>
<keyword evidence="4 6" id="KW-0378">Hydrolase</keyword>
<evidence type="ECO:0000256" key="4">
    <source>
        <dbReference type="ARBA" id="ARBA00022801"/>
    </source>
</evidence>
<dbReference type="InterPro" id="IPR018234">
    <property type="entry name" value="GTP_CycHdrlase_I_CS"/>
</dbReference>
<dbReference type="NCBIfam" id="NF006826">
    <property type="entry name" value="PRK09347.1-3"/>
    <property type="match status" value="1"/>
</dbReference>
<dbReference type="HAMAP" id="MF_00223">
    <property type="entry name" value="FolE"/>
    <property type="match status" value="1"/>
</dbReference>
<dbReference type="AlphaFoldDB" id="A0AAW8TVJ5"/>
<dbReference type="GO" id="GO:0003934">
    <property type="term" value="F:GTP cyclohydrolase I activity"/>
    <property type="evidence" value="ECO:0007669"/>
    <property type="project" value="UniProtKB-UniRule"/>
</dbReference>
<feature type="binding site" evidence="6">
    <location>
        <position position="150"/>
    </location>
    <ligand>
        <name>Zn(2+)</name>
        <dbReference type="ChEBI" id="CHEBI:29105"/>
    </ligand>
</feature>
<keyword evidence="6" id="KW-0862">Zinc</keyword>
<dbReference type="PANTHER" id="PTHR11109">
    <property type="entry name" value="GTP CYCLOHYDROLASE I"/>
    <property type="match status" value="1"/>
</dbReference>
<dbReference type="FunFam" id="1.10.286.10:FF:000001">
    <property type="entry name" value="GTP cyclohydrolase 1"/>
    <property type="match status" value="1"/>
</dbReference>
<dbReference type="GO" id="GO:0006730">
    <property type="term" value="P:one-carbon metabolic process"/>
    <property type="evidence" value="ECO:0007669"/>
    <property type="project" value="UniProtKB-UniRule"/>
</dbReference>
<dbReference type="GO" id="GO:0005737">
    <property type="term" value="C:cytoplasm"/>
    <property type="evidence" value="ECO:0007669"/>
    <property type="project" value="TreeGrafter"/>
</dbReference>
<keyword evidence="3 6" id="KW-0554">One-carbon metabolism</keyword>
<comment type="caution">
    <text evidence="8">The sequence shown here is derived from an EMBL/GenBank/DDBJ whole genome shotgun (WGS) entry which is preliminary data.</text>
</comment>
<comment type="pathway">
    <text evidence="2 6">Cofactor biosynthesis; 7,8-dihydroneopterin triphosphate biosynthesis; 7,8-dihydroneopterin triphosphate from GTP: step 1/1.</text>
</comment>
<dbReference type="GO" id="GO:0005525">
    <property type="term" value="F:GTP binding"/>
    <property type="evidence" value="ECO:0007669"/>
    <property type="project" value="UniProtKB-KW"/>
</dbReference>
<dbReference type="PANTHER" id="PTHR11109:SF7">
    <property type="entry name" value="GTP CYCLOHYDROLASE 1"/>
    <property type="match status" value="1"/>
</dbReference>
<evidence type="ECO:0000259" key="7">
    <source>
        <dbReference type="Pfam" id="PF01227"/>
    </source>
</evidence>
<dbReference type="PROSITE" id="PS00859">
    <property type="entry name" value="GTP_CYCLOHYDROL_1_1"/>
    <property type="match status" value="1"/>
</dbReference>
<dbReference type="NCBIfam" id="TIGR00063">
    <property type="entry name" value="folE"/>
    <property type="match status" value="1"/>
</dbReference>
<evidence type="ECO:0000313" key="9">
    <source>
        <dbReference type="Proteomes" id="UP001256711"/>
    </source>
</evidence>
<dbReference type="InterPro" id="IPR043134">
    <property type="entry name" value="GTP-CH-I_N"/>
</dbReference>
<name>A0AAW8TVJ5_9ENTE</name>
<feature type="binding site" evidence="6">
    <location>
        <position position="78"/>
    </location>
    <ligand>
        <name>Zn(2+)</name>
        <dbReference type="ChEBI" id="CHEBI:29105"/>
    </ligand>
</feature>
<dbReference type="Pfam" id="PF01227">
    <property type="entry name" value="GTP_cyclohydroI"/>
    <property type="match status" value="1"/>
</dbReference>
<dbReference type="Proteomes" id="UP001256711">
    <property type="component" value="Unassembled WGS sequence"/>
</dbReference>
<accession>A0AAW8TVJ5</accession>
<feature type="binding site" evidence="6">
    <location>
        <position position="81"/>
    </location>
    <ligand>
        <name>Zn(2+)</name>
        <dbReference type="ChEBI" id="CHEBI:29105"/>
    </ligand>
</feature>